<comment type="caution">
    <text evidence="2">The sequence shown here is derived from an EMBL/GenBank/DDBJ whole genome shotgun (WGS) entry which is preliminary data.</text>
</comment>
<organism evidence="2 3">
    <name type="scientific">Dryococelus australis</name>
    <dbReference type="NCBI Taxonomy" id="614101"/>
    <lineage>
        <taxon>Eukaryota</taxon>
        <taxon>Metazoa</taxon>
        <taxon>Ecdysozoa</taxon>
        <taxon>Arthropoda</taxon>
        <taxon>Hexapoda</taxon>
        <taxon>Insecta</taxon>
        <taxon>Pterygota</taxon>
        <taxon>Neoptera</taxon>
        <taxon>Polyneoptera</taxon>
        <taxon>Phasmatodea</taxon>
        <taxon>Verophasmatodea</taxon>
        <taxon>Anareolatae</taxon>
        <taxon>Phasmatidae</taxon>
        <taxon>Eurycanthinae</taxon>
        <taxon>Dryococelus</taxon>
    </lineage>
</organism>
<sequence>MSVIGVSMDQRRNETAWETGDPEKTRRPTASSCTIPTSKGYVISNQKYKFSRASENIEVIVNQLYRRSPHDAPVTFAYMICNLLRTQWDIANSLTNQKLWSIQLYLKALVTTANNRKWRLGVRALYLRSTISDGSATQCHQRETPEPSFPSAKQTTRRARRVFTDTIWGGHFVLPVISLCGRFSQTGDCVCWLLQADDCVAGCCRLVNVRGDCSRLVTGYAGCSRFVNVWQVAVQLVGGCVRQVGTMGPALGRAPLPDVYPLLPSSAVAAYLHPAAHPAAAAAAFFHKADPFFLSPALAKHNLYLHTAGVRMASICRPFDACEVIHLWDIDVESIWVMLGPFVFTTHVLVIDRSPRILSPPFILQDRRYFTGPNKNTLHNQLRWPKDTLPAISSPGATVLHCTQQKHTSQTIAVDQGYSLQHLFSRSDCIALNPTKTHFTNNCDGPRILSPRDMKCARIATIMDILPTYFRLKRDGTVLPRPLRQHSQFTHTHHTVSLALPTSLSLVPNTAHMISHGQSQFAASKTSNDIAKPAAPSRRSSIRHPYRPGFVSTTLSRNYGNRFLFPSKSVIEAEWSRVCLINGDPIVTERSREIHISVWYGGRVGGGVAKQDTAHVLRRISLLYSSLEPTPAHTEPEHDTELKIINHGTSVLDQGHSGFLYVGIVPDDTAGWWVISGISRLPLPCIPVLLHIHFVSPSSALKTPMDVANEVAWMVCTVHSRTDRPMRKLPYVWQTSFADEAVFLQGSSGGTEWTNCNSDLHKRVPVCREQFIPGVTDQRRVKARTREGMPPLNLARREKSQFLSAQWSICE</sequence>
<evidence type="ECO:0000313" key="3">
    <source>
        <dbReference type="Proteomes" id="UP001159363"/>
    </source>
</evidence>
<gene>
    <name evidence="2" type="ORF">PR048_012435</name>
</gene>
<dbReference type="Proteomes" id="UP001159363">
    <property type="component" value="Chromosome X"/>
</dbReference>
<accession>A0ABQ9HPJ9</accession>
<protein>
    <submittedName>
        <fullName evidence="2">Uncharacterized protein</fullName>
    </submittedName>
</protein>
<dbReference type="EMBL" id="JARBHB010000004">
    <property type="protein sequence ID" value="KAJ8886226.1"/>
    <property type="molecule type" value="Genomic_DNA"/>
</dbReference>
<reference evidence="2 3" key="1">
    <citation type="submission" date="2023-02" db="EMBL/GenBank/DDBJ databases">
        <title>LHISI_Scaffold_Assembly.</title>
        <authorList>
            <person name="Stuart O.P."/>
            <person name="Cleave R."/>
            <person name="Magrath M.J.L."/>
            <person name="Mikheyev A.S."/>
        </authorList>
    </citation>
    <scope>NUCLEOTIDE SEQUENCE [LARGE SCALE GENOMIC DNA]</scope>
    <source>
        <strain evidence="2">Daus_M_001</strain>
        <tissue evidence="2">Leg muscle</tissue>
    </source>
</reference>
<feature type="region of interest" description="Disordered" evidence="1">
    <location>
        <begin position="521"/>
        <end position="546"/>
    </location>
</feature>
<evidence type="ECO:0000313" key="2">
    <source>
        <dbReference type="EMBL" id="KAJ8886226.1"/>
    </source>
</evidence>
<proteinExistence type="predicted"/>
<feature type="compositionally biased region" description="Basic and acidic residues" evidence="1">
    <location>
        <begin position="9"/>
        <end position="26"/>
    </location>
</feature>
<evidence type="ECO:0000256" key="1">
    <source>
        <dbReference type="SAM" id="MobiDB-lite"/>
    </source>
</evidence>
<keyword evidence="3" id="KW-1185">Reference proteome</keyword>
<name>A0ABQ9HPJ9_9NEOP</name>
<feature type="region of interest" description="Disordered" evidence="1">
    <location>
        <begin position="1"/>
        <end position="31"/>
    </location>
</feature>